<dbReference type="InterPro" id="IPR013780">
    <property type="entry name" value="Glyco_hydro_b"/>
</dbReference>
<dbReference type="AlphaFoldDB" id="A0AAN5AP05"/>
<keyword evidence="2" id="KW-0808">Transferase</keyword>
<evidence type="ECO:0000256" key="3">
    <source>
        <dbReference type="ARBA" id="ARBA00022691"/>
    </source>
</evidence>
<dbReference type="Pfam" id="PF10672">
    <property type="entry name" value="Methyltrans_SAM"/>
    <property type="match status" value="1"/>
</dbReference>
<sequence length="301" mass="34643">MSIYSLNKVNWKDYELIDSGDFEKLERFGNLVLWRPEPQAVWKKQLPISEWEKRHQAKYIRVKTPNVKLTSEKGQWHLKKGVRDQWPITYDGSDFHFKMKLQLTQFGHVGLFPEQSDNWEYIYRTVKNHAEAKPKVLNLFAYTGGASLAAAAAGGFVSHLDSVKKTVTWANQNRQENPHLPEMRWIVEDAMAFVKREARRGNKYHGVILDPPAYGRGPKGEKWVLEEQIDEIVRATAEIVEQDFFVVLNLYSMGLSAVIMRNLVRMHFKGEIDIEIGENVVPSTTGAELPLGTFLRVSSKK</sequence>
<dbReference type="Gene3D" id="3.40.50.150">
    <property type="entry name" value="Vaccinia Virus protein VP39"/>
    <property type="match status" value="1"/>
</dbReference>
<gene>
    <name evidence="5" type="ORF">PEDI_44030</name>
</gene>
<accession>A0AAN5AP05</accession>
<dbReference type="SUPFAM" id="SSF53335">
    <property type="entry name" value="S-adenosyl-L-methionine-dependent methyltransferases"/>
    <property type="match status" value="1"/>
</dbReference>
<dbReference type="PANTHER" id="PTHR43042:SF2">
    <property type="entry name" value="SAM-DEPENDENT METHYLTRANSFERASE"/>
    <property type="match status" value="1"/>
</dbReference>
<evidence type="ECO:0000259" key="4">
    <source>
        <dbReference type="Pfam" id="PF10672"/>
    </source>
</evidence>
<dbReference type="InterPro" id="IPR019614">
    <property type="entry name" value="SAM-dep_methyl-trfase"/>
</dbReference>
<evidence type="ECO:0000256" key="1">
    <source>
        <dbReference type="ARBA" id="ARBA00022603"/>
    </source>
</evidence>
<dbReference type="Proteomes" id="UP001310022">
    <property type="component" value="Unassembled WGS sequence"/>
</dbReference>
<dbReference type="GO" id="GO:0008168">
    <property type="term" value="F:methyltransferase activity"/>
    <property type="evidence" value="ECO:0007669"/>
    <property type="project" value="UniProtKB-KW"/>
</dbReference>
<evidence type="ECO:0000313" key="6">
    <source>
        <dbReference type="Proteomes" id="UP001310022"/>
    </source>
</evidence>
<evidence type="ECO:0000313" key="5">
    <source>
        <dbReference type="EMBL" id="GJM63851.1"/>
    </source>
</evidence>
<reference evidence="5 6" key="1">
    <citation type="submission" date="2021-12" db="EMBL/GenBank/DDBJ databases">
        <title>Genome sequencing of bacteria with rrn-lacking chromosome and rrn-plasmid.</title>
        <authorList>
            <person name="Anda M."/>
            <person name="Iwasaki W."/>
        </authorList>
    </citation>
    <scope>NUCLEOTIDE SEQUENCE [LARGE SCALE GENOMIC DNA]</scope>
    <source>
        <strain evidence="5 6">NBRC 15940</strain>
    </source>
</reference>
<proteinExistence type="predicted"/>
<name>A0AAN5AP05_9BACT</name>
<dbReference type="Gene3D" id="2.60.40.1180">
    <property type="entry name" value="Golgi alpha-mannosidase II"/>
    <property type="match status" value="1"/>
</dbReference>
<organism evidence="5 6">
    <name type="scientific">Persicobacter diffluens</name>
    <dbReference type="NCBI Taxonomy" id="981"/>
    <lineage>
        <taxon>Bacteria</taxon>
        <taxon>Pseudomonadati</taxon>
        <taxon>Bacteroidota</taxon>
        <taxon>Cytophagia</taxon>
        <taxon>Cytophagales</taxon>
        <taxon>Persicobacteraceae</taxon>
        <taxon>Persicobacter</taxon>
    </lineage>
</organism>
<dbReference type="InterPro" id="IPR029063">
    <property type="entry name" value="SAM-dependent_MTases_sf"/>
</dbReference>
<evidence type="ECO:0000256" key="2">
    <source>
        <dbReference type="ARBA" id="ARBA00022679"/>
    </source>
</evidence>
<dbReference type="GO" id="GO:0032259">
    <property type="term" value="P:methylation"/>
    <property type="evidence" value="ECO:0007669"/>
    <property type="project" value="UniProtKB-KW"/>
</dbReference>
<keyword evidence="6" id="KW-1185">Reference proteome</keyword>
<dbReference type="PANTHER" id="PTHR43042">
    <property type="entry name" value="SAM-DEPENDENT METHYLTRANSFERASE"/>
    <property type="match status" value="1"/>
</dbReference>
<dbReference type="EMBL" id="BQKE01000003">
    <property type="protein sequence ID" value="GJM63851.1"/>
    <property type="molecule type" value="Genomic_DNA"/>
</dbReference>
<protein>
    <submittedName>
        <fullName evidence="5">SAM-dependent methyltransferase</fullName>
    </submittedName>
</protein>
<keyword evidence="3" id="KW-0949">S-adenosyl-L-methionine</keyword>
<dbReference type="RefSeq" id="WP_060689071.1">
    <property type="nucleotide sequence ID" value="NZ_BQKE01000003.1"/>
</dbReference>
<feature type="domain" description="S-adenosylmethionine-dependent methyltransferase" evidence="4">
    <location>
        <begin position="90"/>
        <end position="239"/>
    </location>
</feature>
<keyword evidence="1 5" id="KW-0489">Methyltransferase</keyword>
<comment type="caution">
    <text evidence="5">The sequence shown here is derived from an EMBL/GenBank/DDBJ whole genome shotgun (WGS) entry which is preliminary data.</text>
</comment>